<dbReference type="EMBL" id="JAVRRG010000111">
    <property type="protein sequence ID" value="KAK5084877.1"/>
    <property type="molecule type" value="Genomic_DNA"/>
</dbReference>
<feature type="compositionally biased region" description="Polar residues" evidence="1">
    <location>
        <begin position="110"/>
        <end position="132"/>
    </location>
</feature>
<reference evidence="3 4" key="1">
    <citation type="submission" date="2023-08" db="EMBL/GenBank/DDBJ databases">
        <title>Black Yeasts Isolated from many extreme environments.</title>
        <authorList>
            <person name="Coleine C."/>
            <person name="Stajich J.E."/>
            <person name="Selbmann L."/>
        </authorList>
    </citation>
    <scope>NUCLEOTIDE SEQUENCE [LARGE SCALE GENOMIC DNA]</scope>
    <source>
        <strain evidence="3 4">CCFEE 5885</strain>
    </source>
</reference>
<accession>A0ABR0K3I2</accession>
<comment type="caution">
    <text evidence="3">The sequence shown here is derived from an EMBL/GenBank/DDBJ whole genome shotgun (WGS) entry which is preliminary data.</text>
</comment>
<keyword evidence="2" id="KW-0732">Signal</keyword>
<evidence type="ECO:0000313" key="4">
    <source>
        <dbReference type="Proteomes" id="UP001345013"/>
    </source>
</evidence>
<keyword evidence="4" id="KW-1185">Reference proteome</keyword>
<feature type="chain" id="PRO_5045476041" description="Secreted protein" evidence="2">
    <location>
        <begin position="20"/>
        <end position="283"/>
    </location>
</feature>
<feature type="region of interest" description="Disordered" evidence="1">
    <location>
        <begin position="97"/>
        <end position="138"/>
    </location>
</feature>
<organism evidence="3 4">
    <name type="scientific">Lithohypha guttulata</name>
    <dbReference type="NCBI Taxonomy" id="1690604"/>
    <lineage>
        <taxon>Eukaryota</taxon>
        <taxon>Fungi</taxon>
        <taxon>Dikarya</taxon>
        <taxon>Ascomycota</taxon>
        <taxon>Pezizomycotina</taxon>
        <taxon>Eurotiomycetes</taxon>
        <taxon>Chaetothyriomycetidae</taxon>
        <taxon>Chaetothyriales</taxon>
        <taxon>Trichomeriaceae</taxon>
        <taxon>Lithohypha</taxon>
    </lineage>
</organism>
<dbReference type="Proteomes" id="UP001345013">
    <property type="component" value="Unassembled WGS sequence"/>
</dbReference>
<feature type="signal peptide" evidence="2">
    <location>
        <begin position="1"/>
        <end position="19"/>
    </location>
</feature>
<evidence type="ECO:0000256" key="1">
    <source>
        <dbReference type="SAM" id="MobiDB-lite"/>
    </source>
</evidence>
<evidence type="ECO:0000313" key="3">
    <source>
        <dbReference type="EMBL" id="KAK5084877.1"/>
    </source>
</evidence>
<evidence type="ECO:0000256" key="2">
    <source>
        <dbReference type="SAM" id="SignalP"/>
    </source>
</evidence>
<gene>
    <name evidence="3" type="ORF">LTR24_007430</name>
</gene>
<name>A0ABR0K3I2_9EURO</name>
<protein>
    <recommendedName>
        <fullName evidence="5">Secreted protein</fullName>
    </recommendedName>
</protein>
<evidence type="ECO:0008006" key="5">
    <source>
        <dbReference type="Google" id="ProtNLM"/>
    </source>
</evidence>
<sequence length="283" mass="30704">MVSIFVILAIVLLACPAAATIIGPNGRTVFETTATRPSGPQPKRAARSPVLPYNIQQTYKPSSARKPSLKNAWQRLSRPFSMAPQQDQEDHIELTQKQPPLPYNPRLHGQANNNCEDPVSPLSTPSGSSWNTVDRLDHTSDPISPLSVTNLNASSSVAGTIMRGYQSQRQPPAPISHNRAQESFQDIPLTPPTHGVSRKQSLNLGAARGFIPPHVDITNKQQIKEYTKQKGKEVAKQAVAAGANYAANNIKTNIVDANKHNVNNVQLAKPPKAKTNKGTAGWI</sequence>
<proteinExistence type="predicted"/>